<evidence type="ECO:0000256" key="1">
    <source>
        <dbReference type="SAM" id="MobiDB-lite"/>
    </source>
</evidence>
<dbReference type="EMBL" id="QGKW02000717">
    <property type="protein sequence ID" value="KAF2595850.1"/>
    <property type="molecule type" value="Genomic_DNA"/>
</dbReference>
<gene>
    <name evidence="3" type="ORF">F2Q68_00012360</name>
</gene>
<name>A0A8S9KKU6_BRACR</name>
<dbReference type="Proteomes" id="UP000712281">
    <property type="component" value="Unassembled WGS sequence"/>
</dbReference>
<feature type="domain" description="DUF4283" evidence="2">
    <location>
        <begin position="197"/>
        <end position="236"/>
    </location>
</feature>
<evidence type="ECO:0000259" key="2">
    <source>
        <dbReference type="Pfam" id="PF14111"/>
    </source>
</evidence>
<feature type="region of interest" description="Disordered" evidence="1">
    <location>
        <begin position="275"/>
        <end position="303"/>
    </location>
</feature>
<proteinExistence type="predicted"/>
<accession>A0A8S9KKU6</accession>
<evidence type="ECO:0000313" key="4">
    <source>
        <dbReference type="Proteomes" id="UP000712281"/>
    </source>
</evidence>
<feature type="region of interest" description="Disordered" evidence="1">
    <location>
        <begin position="105"/>
        <end position="135"/>
    </location>
</feature>
<protein>
    <recommendedName>
        <fullName evidence="2">DUF4283 domain-containing protein</fullName>
    </recommendedName>
</protein>
<dbReference type="AlphaFoldDB" id="A0A8S9KKU6"/>
<feature type="compositionally biased region" description="Pro residues" evidence="1">
    <location>
        <begin position="24"/>
        <end position="33"/>
    </location>
</feature>
<organism evidence="3 4">
    <name type="scientific">Brassica cretica</name>
    <name type="common">Mustard</name>
    <dbReference type="NCBI Taxonomy" id="69181"/>
    <lineage>
        <taxon>Eukaryota</taxon>
        <taxon>Viridiplantae</taxon>
        <taxon>Streptophyta</taxon>
        <taxon>Embryophyta</taxon>
        <taxon>Tracheophyta</taxon>
        <taxon>Spermatophyta</taxon>
        <taxon>Magnoliopsida</taxon>
        <taxon>eudicotyledons</taxon>
        <taxon>Gunneridae</taxon>
        <taxon>Pentapetalae</taxon>
        <taxon>rosids</taxon>
        <taxon>malvids</taxon>
        <taxon>Brassicales</taxon>
        <taxon>Brassicaceae</taxon>
        <taxon>Brassiceae</taxon>
        <taxon>Brassica</taxon>
    </lineage>
</organism>
<reference evidence="3" key="1">
    <citation type="submission" date="2019-12" db="EMBL/GenBank/DDBJ databases">
        <title>Genome sequencing and annotation of Brassica cretica.</title>
        <authorList>
            <person name="Studholme D.J."/>
            <person name="Sarris P.F."/>
        </authorList>
    </citation>
    <scope>NUCLEOTIDE SEQUENCE</scope>
    <source>
        <strain evidence="3">PFS-001/15</strain>
        <tissue evidence="3">Leaf</tissue>
    </source>
</reference>
<dbReference type="InterPro" id="IPR025558">
    <property type="entry name" value="DUF4283"/>
</dbReference>
<feature type="region of interest" description="Disordered" evidence="1">
    <location>
        <begin position="1"/>
        <end position="54"/>
    </location>
</feature>
<evidence type="ECO:0000313" key="3">
    <source>
        <dbReference type="EMBL" id="KAF2595850.1"/>
    </source>
</evidence>
<dbReference type="Pfam" id="PF14111">
    <property type="entry name" value="DUF4283"/>
    <property type="match status" value="1"/>
</dbReference>
<comment type="caution">
    <text evidence="3">The sequence shown here is derived from an EMBL/GenBank/DDBJ whole genome shotgun (WGS) entry which is preliminary data.</text>
</comment>
<sequence>MENKWFPKGGSAALPMFSDTARESPPPVPPDPPDSGLSLIGFPPLSPTEPKGFQSPGSQKVFTYIYKSSWGFSKKSISSASHNTARKVQARRKTRFVPLFDRSGLSAEGASSSHVAGASQADPARIISNLPPAQGPDPAKNINISNSPAHATNQPASLLQTIRKKIDRSLKREGPAEMSVSGSPREQIPEEMYVIGAQVHKEFITCFFSGRAPPYKQIQNVVNHMWGKGKYIEIHLNSLSNSMTRNCLLPIKEEKPKDQVQPNSTDLAVETLPTDVPADVSPTDAPIGVSTDVPTDAPPIGSSEIHELPENTITDSSPVASWVPVGTTPSNAITLVNLDPRVPVAEVVKSTALSLQQKGGLDQTSNRFSCLENIQTDQNLCNMSRDVSVDEGSSPAVVHPNGNSNGHSPGCHSPDSGVLVSDISFGTFGSELLFSDSGDLLPPFQQGLIIGLQATVMPPSSVVIEECHKDPGFLNYVRRFKIIYLSKHKQH</sequence>